<name>A0A9D4UKM2_ADICA</name>
<evidence type="ECO:0000313" key="4">
    <source>
        <dbReference type="Proteomes" id="UP000886520"/>
    </source>
</evidence>
<keyword evidence="1" id="KW-0677">Repeat</keyword>
<feature type="region of interest" description="Disordered" evidence="2">
    <location>
        <begin position="1"/>
        <end position="70"/>
    </location>
</feature>
<evidence type="ECO:0000256" key="1">
    <source>
        <dbReference type="ARBA" id="ARBA00022737"/>
    </source>
</evidence>
<gene>
    <name evidence="3" type="ORF">GOP47_0015931</name>
</gene>
<proteinExistence type="predicted"/>
<dbReference type="GO" id="GO:0005634">
    <property type="term" value="C:nucleus"/>
    <property type="evidence" value="ECO:0007669"/>
    <property type="project" value="UniProtKB-ARBA"/>
</dbReference>
<evidence type="ECO:0000256" key="2">
    <source>
        <dbReference type="SAM" id="MobiDB-lite"/>
    </source>
</evidence>
<dbReference type="PANTHER" id="PTHR46122">
    <property type="entry name" value="GALACTOSE OXIDASE/KELCH REPEAT PROTEIN-RELATED"/>
    <property type="match status" value="1"/>
</dbReference>
<dbReference type="InterPro" id="IPR006652">
    <property type="entry name" value="Kelch_1"/>
</dbReference>
<feature type="compositionally biased region" description="Polar residues" evidence="2">
    <location>
        <begin position="47"/>
        <end position="61"/>
    </location>
</feature>
<dbReference type="PANTHER" id="PTHR46122:SF1">
    <property type="entry name" value="F-BOX DOMAIN-CONTAINING PROTEIN"/>
    <property type="match status" value="1"/>
</dbReference>
<dbReference type="Proteomes" id="UP000886520">
    <property type="component" value="Chromosome 15"/>
</dbReference>
<keyword evidence="4" id="KW-1185">Reference proteome</keyword>
<comment type="caution">
    <text evidence="3">The sequence shown here is derived from an EMBL/GenBank/DDBJ whole genome shotgun (WGS) entry which is preliminary data.</text>
</comment>
<dbReference type="AlphaFoldDB" id="A0A9D4UKM2"/>
<evidence type="ECO:0000313" key="3">
    <source>
        <dbReference type="EMBL" id="KAI5069630.1"/>
    </source>
</evidence>
<organism evidence="3 4">
    <name type="scientific">Adiantum capillus-veneris</name>
    <name type="common">Maidenhair fern</name>
    <dbReference type="NCBI Taxonomy" id="13818"/>
    <lineage>
        <taxon>Eukaryota</taxon>
        <taxon>Viridiplantae</taxon>
        <taxon>Streptophyta</taxon>
        <taxon>Embryophyta</taxon>
        <taxon>Tracheophyta</taxon>
        <taxon>Polypodiopsida</taxon>
        <taxon>Polypodiidae</taxon>
        <taxon>Polypodiales</taxon>
        <taxon>Pteridineae</taxon>
        <taxon>Pteridaceae</taxon>
        <taxon>Vittarioideae</taxon>
        <taxon>Adiantum</taxon>
    </lineage>
</organism>
<accession>A0A9D4UKM2</accession>
<dbReference type="EMBL" id="JABFUD020000015">
    <property type="protein sequence ID" value="KAI5069630.1"/>
    <property type="molecule type" value="Genomic_DNA"/>
</dbReference>
<reference evidence="3" key="1">
    <citation type="submission" date="2021-01" db="EMBL/GenBank/DDBJ databases">
        <title>Adiantum capillus-veneris genome.</title>
        <authorList>
            <person name="Fang Y."/>
            <person name="Liao Q."/>
        </authorList>
    </citation>
    <scope>NUCLEOTIDE SEQUENCE</scope>
    <source>
        <strain evidence="3">H3</strain>
        <tissue evidence="3">Leaf</tissue>
    </source>
</reference>
<dbReference type="Pfam" id="PF01344">
    <property type="entry name" value="Kelch_1"/>
    <property type="match status" value="1"/>
</dbReference>
<dbReference type="InterPro" id="IPR052439">
    <property type="entry name" value="F-box/Kelch-repeat"/>
</dbReference>
<protein>
    <submittedName>
        <fullName evidence="3">Uncharacterized protein</fullName>
    </submittedName>
</protein>
<dbReference type="SUPFAM" id="SSF117281">
    <property type="entry name" value="Kelch motif"/>
    <property type="match status" value="1"/>
</dbReference>
<dbReference type="OrthoDB" id="191037at2759"/>
<sequence length="401" mass="44480">MGADGLGGRASQSTANGKKNHSKPSPVPRSLQIKNGAGRRGRKNKQQEANNRSWRQGQGQCKASPPAQDALQVARHPVRVQDIAPSGEYRFIPAIEDDLALLCLAYLPRSEHDKIKQINRKFCALITSGYLFKIRRRLGIAEQWIYMFSAGERVWQAYDPMSGKWSSLPAFASDYCFESSDKESFTVGTQLLVVGRHADDGLVIWRFDLVSNEWVRGSMMLTPRCLYAWASCGRYAYVAGGSTLEGCLLDGQFYVLGGENEVAGALTSCEVFDSVSKTWTLLPNMLPWADSRSFPGAPPLSAVVNNELYVLETESHQLKLFIKSTFSWRSLGEVPVRTDLVSGWGVAFKALGNYLLLIGGGRTPDYPDGMYVCRPDPDGDRLQWIFLSRVYISKTSQGVPN</sequence>
<dbReference type="InterPro" id="IPR015915">
    <property type="entry name" value="Kelch-typ_b-propeller"/>
</dbReference>
<dbReference type="Gene3D" id="2.120.10.80">
    <property type="entry name" value="Kelch-type beta propeller"/>
    <property type="match status" value="1"/>
</dbReference>